<name>A0AA88MJP3_CHASR</name>
<dbReference type="AlphaFoldDB" id="A0AA88MJP3"/>
<protein>
    <submittedName>
        <fullName evidence="1">Uncharacterized protein</fullName>
    </submittedName>
</protein>
<reference evidence="1" key="1">
    <citation type="submission" date="2023-07" db="EMBL/GenBank/DDBJ databases">
        <title>Chromosome-level Genome Assembly of Striped Snakehead (Channa striata).</title>
        <authorList>
            <person name="Liu H."/>
        </authorList>
    </citation>
    <scope>NUCLEOTIDE SEQUENCE</scope>
    <source>
        <strain evidence="1">Gz</strain>
        <tissue evidence="1">Muscle</tissue>
    </source>
</reference>
<evidence type="ECO:0000313" key="1">
    <source>
        <dbReference type="EMBL" id="KAK2839418.1"/>
    </source>
</evidence>
<accession>A0AA88MJP3</accession>
<proteinExistence type="predicted"/>
<comment type="caution">
    <text evidence="1">The sequence shown here is derived from an EMBL/GenBank/DDBJ whole genome shotgun (WGS) entry which is preliminary data.</text>
</comment>
<keyword evidence="2" id="KW-1185">Reference proteome</keyword>
<organism evidence="1 2">
    <name type="scientific">Channa striata</name>
    <name type="common">Snakehead murrel</name>
    <name type="synonym">Ophicephalus striatus</name>
    <dbReference type="NCBI Taxonomy" id="64152"/>
    <lineage>
        <taxon>Eukaryota</taxon>
        <taxon>Metazoa</taxon>
        <taxon>Chordata</taxon>
        <taxon>Craniata</taxon>
        <taxon>Vertebrata</taxon>
        <taxon>Euteleostomi</taxon>
        <taxon>Actinopterygii</taxon>
        <taxon>Neopterygii</taxon>
        <taxon>Teleostei</taxon>
        <taxon>Neoteleostei</taxon>
        <taxon>Acanthomorphata</taxon>
        <taxon>Anabantaria</taxon>
        <taxon>Anabantiformes</taxon>
        <taxon>Channoidei</taxon>
        <taxon>Channidae</taxon>
        <taxon>Channa</taxon>
    </lineage>
</organism>
<sequence>MWLAVHTAKRILITSRCTAVLWSDEDKEGERATRVSAAPNPSSFSHSVCSLPCCLLIVPTEMTSASSRGPLLAISTTQMELRDWVHSGGEVSHAAVSNKHIVSAGFAVRVQRLTMSQQHVYGLQRSHGRGMSCCQGPETFFRGRRKTEKKGGWRMLHPFSQHHCSPGSLLSSRRVVEE</sequence>
<gene>
    <name evidence="1" type="ORF">Q5P01_013158</name>
</gene>
<dbReference type="Proteomes" id="UP001187415">
    <property type="component" value="Unassembled WGS sequence"/>
</dbReference>
<dbReference type="EMBL" id="JAUPFM010000010">
    <property type="protein sequence ID" value="KAK2839418.1"/>
    <property type="molecule type" value="Genomic_DNA"/>
</dbReference>
<evidence type="ECO:0000313" key="2">
    <source>
        <dbReference type="Proteomes" id="UP001187415"/>
    </source>
</evidence>